<dbReference type="AlphaFoldDB" id="A0A453SW94"/>
<reference evidence="4" key="3">
    <citation type="journal article" date="2017" name="Nature">
        <title>Genome sequence of the progenitor of the wheat D genome Aegilops tauschii.</title>
        <authorList>
            <person name="Luo M.C."/>
            <person name="Gu Y.Q."/>
            <person name="Puiu D."/>
            <person name="Wang H."/>
            <person name="Twardziok S.O."/>
            <person name="Deal K.R."/>
            <person name="Huo N."/>
            <person name="Zhu T."/>
            <person name="Wang L."/>
            <person name="Wang Y."/>
            <person name="McGuire P.E."/>
            <person name="Liu S."/>
            <person name="Long H."/>
            <person name="Ramasamy R.K."/>
            <person name="Rodriguez J.C."/>
            <person name="Van S.L."/>
            <person name="Yuan L."/>
            <person name="Wang Z."/>
            <person name="Xia Z."/>
            <person name="Xiao L."/>
            <person name="Anderson O.D."/>
            <person name="Ouyang S."/>
            <person name="Liang Y."/>
            <person name="Zimin A.V."/>
            <person name="Pertea G."/>
            <person name="Qi P."/>
            <person name="Bennetzen J.L."/>
            <person name="Dai X."/>
            <person name="Dawson M.W."/>
            <person name="Muller H.G."/>
            <person name="Kugler K."/>
            <person name="Rivarola-Duarte L."/>
            <person name="Spannagl M."/>
            <person name="Mayer K.F.X."/>
            <person name="Lu F.H."/>
            <person name="Bevan M.W."/>
            <person name="Leroy P."/>
            <person name="Li P."/>
            <person name="You F.M."/>
            <person name="Sun Q."/>
            <person name="Liu Z."/>
            <person name="Lyons E."/>
            <person name="Wicker T."/>
            <person name="Salzberg S.L."/>
            <person name="Devos K.M."/>
            <person name="Dvorak J."/>
        </authorList>
    </citation>
    <scope>NUCLEOTIDE SEQUENCE [LARGE SCALE GENOMIC DNA]</scope>
    <source>
        <strain evidence="4">cv. AL8/78</strain>
    </source>
</reference>
<dbReference type="InterPro" id="IPR038538">
    <property type="entry name" value="MTERF_sf"/>
</dbReference>
<dbReference type="GO" id="GO:0006353">
    <property type="term" value="P:DNA-templated transcription termination"/>
    <property type="evidence" value="ECO:0007669"/>
    <property type="project" value="UniProtKB-KW"/>
</dbReference>
<evidence type="ECO:0000313" key="5">
    <source>
        <dbReference type="Proteomes" id="UP000015105"/>
    </source>
</evidence>
<keyword evidence="5" id="KW-1185">Reference proteome</keyword>
<keyword evidence="2" id="KW-0804">Transcription</keyword>
<protein>
    <submittedName>
        <fullName evidence="4">Uncharacterized protein</fullName>
    </submittedName>
</protein>
<dbReference type="Gene3D" id="1.25.70.10">
    <property type="entry name" value="Transcription termination factor 3, mitochondrial"/>
    <property type="match status" value="1"/>
</dbReference>
<evidence type="ECO:0000256" key="2">
    <source>
        <dbReference type="ARBA" id="ARBA00022472"/>
    </source>
</evidence>
<keyword evidence="2" id="KW-0806">Transcription termination</keyword>
<proteinExistence type="inferred from homology"/>
<reference evidence="5" key="2">
    <citation type="journal article" date="2017" name="Nat. Plants">
        <title>The Aegilops tauschii genome reveals multiple impacts of transposons.</title>
        <authorList>
            <person name="Zhao G."/>
            <person name="Zou C."/>
            <person name="Li K."/>
            <person name="Wang K."/>
            <person name="Li T."/>
            <person name="Gao L."/>
            <person name="Zhang X."/>
            <person name="Wang H."/>
            <person name="Yang Z."/>
            <person name="Liu X."/>
            <person name="Jiang W."/>
            <person name="Mao L."/>
            <person name="Kong X."/>
            <person name="Jiao Y."/>
            <person name="Jia J."/>
        </authorList>
    </citation>
    <scope>NUCLEOTIDE SEQUENCE [LARGE SCALE GENOMIC DNA]</scope>
    <source>
        <strain evidence="5">cv. AL8/78</strain>
    </source>
</reference>
<dbReference type="PANTHER" id="PTHR13068">
    <property type="entry name" value="CGI-12 PROTEIN-RELATED"/>
    <property type="match status" value="1"/>
</dbReference>
<dbReference type="SMART" id="SM00733">
    <property type="entry name" value="Mterf"/>
    <property type="match status" value="5"/>
</dbReference>
<sequence length="401" mass="43926">LSHRRRSFPNPLAAVAFAMLRLRSCGVAHLLSSPITSRGYALPRLLSATTAVSPPTGFAVEEYLVDTCGLTRAQALKASAKLSHLKSPAKADAVLAFLAGLGLSSADVAALVARDPKFLCAGVEATLSPIVVELTGLGLSRSEIARLVPLAAEHFRCKSVVSKVHYYLHLLGPSEKFLRVFKGNHHLLSHSLEKVVKRNVGLLRECTLGACDIGKLAISLPRMLTANVEQIRAMVASAEALGVPPGCAMFRQALRSVALVSEEKIATKLDHLKKATRWSDADAGIAVSRWPSVLSLSKETLQRKSDFFIAEVGLEPAYIARRPAMLSFSLEGRLRPRYYVMRFLKENGLLDHDRDYYGMVLCSEKVFAEKFICPHKEAAPHLPEDYVAARRGEMPTNFRFI</sequence>
<comment type="similarity">
    <text evidence="1">Belongs to the mTERF family.</text>
</comment>
<accession>A0A453SW94</accession>
<reference evidence="4" key="5">
    <citation type="journal article" date="2021" name="G3 (Bethesda)">
        <title>Aegilops tauschii genome assembly Aet v5.0 features greater sequence contiguity and improved annotation.</title>
        <authorList>
            <person name="Wang L."/>
            <person name="Zhu T."/>
            <person name="Rodriguez J.C."/>
            <person name="Deal K.R."/>
            <person name="Dubcovsky J."/>
            <person name="McGuire P.E."/>
            <person name="Lux T."/>
            <person name="Spannagl M."/>
            <person name="Mayer K.F.X."/>
            <person name="Baldrich P."/>
            <person name="Meyers B.C."/>
            <person name="Huo N."/>
            <person name="Gu Y.Q."/>
            <person name="Zhou H."/>
            <person name="Devos K.M."/>
            <person name="Bennetzen J.L."/>
            <person name="Unver T."/>
            <person name="Budak H."/>
            <person name="Gulick P.J."/>
            <person name="Galiba G."/>
            <person name="Kalapos B."/>
            <person name="Nelson D.R."/>
            <person name="Li P."/>
            <person name="You F.M."/>
            <person name="Luo M.C."/>
            <person name="Dvorak J."/>
        </authorList>
    </citation>
    <scope>NUCLEOTIDE SEQUENCE [LARGE SCALE GENOMIC DNA]</scope>
    <source>
        <strain evidence="4">cv. AL8/78</strain>
    </source>
</reference>
<evidence type="ECO:0000313" key="4">
    <source>
        <dbReference type="EnsemblPlants" id="AET7Gv21127800.1"/>
    </source>
</evidence>
<dbReference type="Pfam" id="PF02536">
    <property type="entry name" value="mTERF"/>
    <property type="match status" value="1"/>
</dbReference>
<dbReference type="InterPro" id="IPR003690">
    <property type="entry name" value="MTERF"/>
</dbReference>
<dbReference type="EnsemblPlants" id="AET7Gv21127800.1">
    <property type="protein sequence ID" value="AET7Gv21127800.1"/>
    <property type="gene ID" value="AET7Gv21127800"/>
</dbReference>
<evidence type="ECO:0000256" key="3">
    <source>
        <dbReference type="ARBA" id="ARBA00022946"/>
    </source>
</evidence>
<dbReference type="Gramene" id="AET7Gv21127800.1">
    <property type="protein sequence ID" value="AET7Gv21127800.1"/>
    <property type="gene ID" value="AET7Gv21127800"/>
</dbReference>
<dbReference type="STRING" id="200361.A0A453SW94"/>
<keyword evidence="2" id="KW-0805">Transcription regulation</keyword>
<dbReference type="GO" id="GO:0003676">
    <property type="term" value="F:nucleic acid binding"/>
    <property type="evidence" value="ECO:0007669"/>
    <property type="project" value="InterPro"/>
</dbReference>
<dbReference type="Proteomes" id="UP000015105">
    <property type="component" value="Chromosome 7D"/>
</dbReference>
<dbReference type="PANTHER" id="PTHR13068:SF149">
    <property type="entry name" value="LRP_ASNC FAMILY TRANSCRIPTIONAL REGULATOR"/>
    <property type="match status" value="1"/>
</dbReference>
<reference evidence="5" key="1">
    <citation type="journal article" date="2014" name="Science">
        <title>Ancient hybridizations among the ancestral genomes of bread wheat.</title>
        <authorList>
            <consortium name="International Wheat Genome Sequencing Consortium,"/>
            <person name="Marcussen T."/>
            <person name="Sandve S.R."/>
            <person name="Heier L."/>
            <person name="Spannagl M."/>
            <person name="Pfeifer M."/>
            <person name="Jakobsen K.S."/>
            <person name="Wulff B.B."/>
            <person name="Steuernagel B."/>
            <person name="Mayer K.F."/>
            <person name="Olsen O.A."/>
        </authorList>
    </citation>
    <scope>NUCLEOTIDE SEQUENCE [LARGE SCALE GENOMIC DNA]</scope>
    <source>
        <strain evidence="5">cv. AL8/78</strain>
    </source>
</reference>
<organism evidence="4 5">
    <name type="scientific">Aegilops tauschii subsp. strangulata</name>
    <name type="common">Goatgrass</name>
    <dbReference type="NCBI Taxonomy" id="200361"/>
    <lineage>
        <taxon>Eukaryota</taxon>
        <taxon>Viridiplantae</taxon>
        <taxon>Streptophyta</taxon>
        <taxon>Embryophyta</taxon>
        <taxon>Tracheophyta</taxon>
        <taxon>Spermatophyta</taxon>
        <taxon>Magnoliopsida</taxon>
        <taxon>Liliopsida</taxon>
        <taxon>Poales</taxon>
        <taxon>Poaceae</taxon>
        <taxon>BOP clade</taxon>
        <taxon>Pooideae</taxon>
        <taxon>Triticodae</taxon>
        <taxon>Triticeae</taxon>
        <taxon>Triticinae</taxon>
        <taxon>Aegilops</taxon>
    </lineage>
</organism>
<name>A0A453SW94_AEGTS</name>
<evidence type="ECO:0000256" key="1">
    <source>
        <dbReference type="ARBA" id="ARBA00007692"/>
    </source>
</evidence>
<dbReference type="FunFam" id="1.25.70.10:FF:000001">
    <property type="entry name" value="Mitochondrial transcription termination factor-like"/>
    <property type="match status" value="1"/>
</dbReference>
<reference evidence="4" key="4">
    <citation type="submission" date="2019-03" db="UniProtKB">
        <authorList>
            <consortium name="EnsemblPlants"/>
        </authorList>
    </citation>
    <scope>IDENTIFICATION</scope>
</reference>
<keyword evidence="3" id="KW-0809">Transit peptide</keyword>